<evidence type="ECO:0000259" key="3">
    <source>
        <dbReference type="Pfam" id="PF08397"/>
    </source>
</evidence>
<keyword evidence="1" id="KW-0175">Coiled coil</keyword>
<dbReference type="STRING" id="13706.A0A1X2HTP2"/>
<keyword evidence="5" id="KW-1185">Reference proteome</keyword>
<proteinExistence type="predicted"/>
<feature type="region of interest" description="Disordered" evidence="2">
    <location>
        <begin position="315"/>
        <end position="360"/>
    </location>
</feature>
<dbReference type="SUPFAM" id="SSF103657">
    <property type="entry name" value="BAR/IMD domain-like"/>
    <property type="match status" value="1"/>
</dbReference>
<evidence type="ECO:0000256" key="2">
    <source>
        <dbReference type="SAM" id="MobiDB-lite"/>
    </source>
</evidence>
<evidence type="ECO:0000313" key="4">
    <source>
        <dbReference type="EMBL" id="ORZ02947.1"/>
    </source>
</evidence>
<dbReference type="InterPro" id="IPR037470">
    <property type="entry name" value="IVY1"/>
</dbReference>
<feature type="compositionally biased region" description="Polar residues" evidence="2">
    <location>
        <begin position="1"/>
        <end position="17"/>
    </location>
</feature>
<dbReference type="GO" id="GO:0000329">
    <property type="term" value="C:fungal-type vacuole membrane"/>
    <property type="evidence" value="ECO:0007669"/>
    <property type="project" value="InterPro"/>
</dbReference>
<dbReference type="PANTHER" id="PTHR38407:SF1">
    <property type="entry name" value="PROTEIN IVY1"/>
    <property type="match status" value="1"/>
</dbReference>
<name>A0A1X2HTP2_SYNRA</name>
<dbReference type="Proteomes" id="UP000242180">
    <property type="component" value="Unassembled WGS sequence"/>
</dbReference>
<accession>A0A1X2HTP2</accession>
<dbReference type="InParanoid" id="A0A1X2HTP2"/>
<dbReference type="GO" id="GO:0042144">
    <property type="term" value="P:vacuole fusion, non-autophagic"/>
    <property type="evidence" value="ECO:0007669"/>
    <property type="project" value="InterPro"/>
</dbReference>
<comment type="caution">
    <text evidence="4">The sequence shown here is derived from an EMBL/GenBank/DDBJ whole genome shotgun (WGS) entry which is preliminary data.</text>
</comment>
<dbReference type="Gene3D" id="1.20.1270.60">
    <property type="entry name" value="Arfaptin homology (AH) domain/BAR domain"/>
    <property type="match status" value="1"/>
</dbReference>
<dbReference type="GO" id="GO:0007009">
    <property type="term" value="P:plasma membrane organization"/>
    <property type="evidence" value="ECO:0007669"/>
    <property type="project" value="InterPro"/>
</dbReference>
<dbReference type="Pfam" id="PF08397">
    <property type="entry name" value="IMD"/>
    <property type="match status" value="1"/>
</dbReference>
<dbReference type="InterPro" id="IPR027267">
    <property type="entry name" value="AH/BAR_dom_sf"/>
</dbReference>
<dbReference type="PANTHER" id="PTHR38407">
    <property type="entry name" value="PROTEIN IVY1"/>
    <property type="match status" value="1"/>
</dbReference>
<feature type="domain" description="IMD" evidence="3">
    <location>
        <begin position="85"/>
        <end position="262"/>
    </location>
</feature>
<sequence>MTSPPKFSTMPPNSMYSTDHLGVDTSTLDGNNLFGRRAMSVMSSSSYQYTVEEDTEDNESIRSAPEPPDRGVHLTKHDLQTSLDSYQHLLEAAKVYREHMQQLSGAAAGFGYALEQVAHSKGASEAGQGLQAAAGLQFLISNHQQILGDMFSKAFEAPLQENLEHHKTTVQQSQDNYEAALRVMSKKIRETEARNMKNGRKGQRDIRQFRKALQDLTRQVDELDRIKSDYQAHMMEVERRNHALILSKISTLVHAQVDIHERISNKGLGDPVLEQMMNQNPDPFCAYSTTTDQSTEIFTVLPPVSLIDTQPLAERSPSAFSEDDFCLNTPPYDAKLENDSNTTTPARVERRSSGDPPSYQ</sequence>
<reference evidence="4 5" key="1">
    <citation type="submission" date="2016-07" db="EMBL/GenBank/DDBJ databases">
        <title>Pervasive Adenine N6-methylation of Active Genes in Fungi.</title>
        <authorList>
            <consortium name="DOE Joint Genome Institute"/>
            <person name="Mondo S.J."/>
            <person name="Dannebaum R.O."/>
            <person name="Kuo R.C."/>
            <person name="Labutti K."/>
            <person name="Haridas S."/>
            <person name="Kuo A."/>
            <person name="Salamov A."/>
            <person name="Ahrendt S.R."/>
            <person name="Lipzen A."/>
            <person name="Sullivan W."/>
            <person name="Andreopoulos W.B."/>
            <person name="Clum A."/>
            <person name="Lindquist E."/>
            <person name="Daum C."/>
            <person name="Ramamoorthy G.K."/>
            <person name="Gryganskyi A."/>
            <person name="Culley D."/>
            <person name="Magnuson J.K."/>
            <person name="James T.Y."/>
            <person name="O'Malley M.A."/>
            <person name="Stajich J.E."/>
            <person name="Spatafora J.W."/>
            <person name="Visel A."/>
            <person name="Grigoriev I.V."/>
        </authorList>
    </citation>
    <scope>NUCLEOTIDE SEQUENCE [LARGE SCALE GENOMIC DNA]</scope>
    <source>
        <strain evidence="4 5">NRRL 2496</strain>
    </source>
</reference>
<protein>
    <recommendedName>
        <fullName evidence="3">IMD domain-containing protein</fullName>
    </recommendedName>
</protein>
<organism evidence="4 5">
    <name type="scientific">Syncephalastrum racemosum</name>
    <name type="common">Filamentous fungus</name>
    <dbReference type="NCBI Taxonomy" id="13706"/>
    <lineage>
        <taxon>Eukaryota</taxon>
        <taxon>Fungi</taxon>
        <taxon>Fungi incertae sedis</taxon>
        <taxon>Mucoromycota</taxon>
        <taxon>Mucoromycotina</taxon>
        <taxon>Mucoromycetes</taxon>
        <taxon>Mucorales</taxon>
        <taxon>Syncephalastraceae</taxon>
        <taxon>Syncephalastrum</taxon>
    </lineage>
</organism>
<dbReference type="AlphaFoldDB" id="A0A1X2HTP2"/>
<dbReference type="InterPro" id="IPR013606">
    <property type="entry name" value="I-BAR_dom"/>
</dbReference>
<dbReference type="OMA" id="FCAYSTT"/>
<feature type="coiled-coil region" evidence="1">
    <location>
        <begin position="174"/>
        <end position="233"/>
    </location>
</feature>
<dbReference type="GO" id="GO:0005543">
    <property type="term" value="F:phospholipid binding"/>
    <property type="evidence" value="ECO:0007669"/>
    <property type="project" value="InterPro"/>
</dbReference>
<dbReference type="OrthoDB" id="5594612at2759"/>
<evidence type="ECO:0000313" key="5">
    <source>
        <dbReference type="Proteomes" id="UP000242180"/>
    </source>
</evidence>
<evidence type="ECO:0000256" key="1">
    <source>
        <dbReference type="SAM" id="Coils"/>
    </source>
</evidence>
<feature type="region of interest" description="Disordered" evidence="2">
    <location>
        <begin position="45"/>
        <end position="71"/>
    </location>
</feature>
<dbReference type="EMBL" id="MCGN01000001">
    <property type="protein sequence ID" value="ORZ02947.1"/>
    <property type="molecule type" value="Genomic_DNA"/>
</dbReference>
<feature type="region of interest" description="Disordered" evidence="2">
    <location>
        <begin position="1"/>
        <end position="22"/>
    </location>
</feature>
<gene>
    <name evidence="4" type="ORF">BCR43DRAFT_482442</name>
</gene>